<feature type="region of interest" description="Disordered" evidence="4">
    <location>
        <begin position="589"/>
        <end position="650"/>
    </location>
</feature>
<dbReference type="Proteomes" id="UP001190700">
    <property type="component" value="Unassembled WGS sequence"/>
</dbReference>
<evidence type="ECO:0000313" key="7">
    <source>
        <dbReference type="Proteomes" id="UP001190700"/>
    </source>
</evidence>
<keyword evidence="7" id="KW-1185">Reference proteome</keyword>
<feature type="coiled-coil region" evidence="3">
    <location>
        <begin position="333"/>
        <end position="367"/>
    </location>
</feature>
<dbReference type="GO" id="GO:0008017">
    <property type="term" value="F:microtubule binding"/>
    <property type="evidence" value="ECO:0007669"/>
    <property type="project" value="InterPro"/>
</dbReference>
<keyword evidence="2" id="KW-0547">Nucleotide-binding</keyword>
<keyword evidence="3" id="KW-0175">Coiled coil</keyword>
<accession>A0AAE0KZX3</accession>
<dbReference type="InterPro" id="IPR001752">
    <property type="entry name" value="Kinesin_motor_dom"/>
</dbReference>
<dbReference type="GO" id="GO:0003777">
    <property type="term" value="F:microtubule motor activity"/>
    <property type="evidence" value="ECO:0007669"/>
    <property type="project" value="InterPro"/>
</dbReference>
<dbReference type="PANTHER" id="PTHR24115">
    <property type="entry name" value="KINESIN-RELATED"/>
    <property type="match status" value="1"/>
</dbReference>
<dbReference type="PROSITE" id="PS50067">
    <property type="entry name" value="KINESIN_MOTOR_2"/>
    <property type="match status" value="1"/>
</dbReference>
<keyword evidence="2" id="KW-0067">ATP-binding</keyword>
<evidence type="ECO:0000313" key="6">
    <source>
        <dbReference type="EMBL" id="KAK3266630.1"/>
    </source>
</evidence>
<proteinExistence type="inferred from homology"/>
<reference evidence="6 7" key="1">
    <citation type="journal article" date="2015" name="Genome Biol. Evol.">
        <title>Comparative Genomics of a Bacterivorous Green Alga Reveals Evolutionary Causalities and Consequences of Phago-Mixotrophic Mode of Nutrition.</title>
        <authorList>
            <person name="Burns J.A."/>
            <person name="Paasch A."/>
            <person name="Narechania A."/>
            <person name="Kim E."/>
        </authorList>
    </citation>
    <scope>NUCLEOTIDE SEQUENCE [LARGE SCALE GENOMIC DNA]</scope>
    <source>
        <strain evidence="6 7">PLY_AMNH</strain>
    </source>
</reference>
<dbReference type="Pfam" id="PF00225">
    <property type="entry name" value="Kinesin"/>
    <property type="match status" value="1"/>
</dbReference>
<comment type="caution">
    <text evidence="6">The sequence shown here is derived from an EMBL/GenBank/DDBJ whole genome shotgun (WGS) entry which is preliminary data.</text>
</comment>
<evidence type="ECO:0000256" key="4">
    <source>
        <dbReference type="SAM" id="MobiDB-lite"/>
    </source>
</evidence>
<dbReference type="InterPro" id="IPR027417">
    <property type="entry name" value="P-loop_NTPase"/>
</dbReference>
<feature type="compositionally biased region" description="Gly residues" evidence="4">
    <location>
        <begin position="620"/>
        <end position="646"/>
    </location>
</feature>
<dbReference type="GO" id="GO:0016887">
    <property type="term" value="F:ATP hydrolysis activity"/>
    <property type="evidence" value="ECO:0007669"/>
    <property type="project" value="TreeGrafter"/>
</dbReference>
<dbReference type="GO" id="GO:0005524">
    <property type="term" value="F:ATP binding"/>
    <property type="evidence" value="ECO:0007669"/>
    <property type="project" value="UniProtKB-UniRule"/>
</dbReference>
<comment type="similarity">
    <text evidence="2">Belongs to the TRAFAC class myosin-kinesin ATPase superfamily. Kinesin family.</text>
</comment>
<dbReference type="GO" id="GO:0005874">
    <property type="term" value="C:microtubule"/>
    <property type="evidence" value="ECO:0007669"/>
    <property type="project" value="TreeGrafter"/>
</dbReference>
<dbReference type="AlphaFoldDB" id="A0AAE0KZX3"/>
<feature type="binding site" evidence="2">
    <location>
        <begin position="89"/>
        <end position="96"/>
    </location>
    <ligand>
        <name>ATP</name>
        <dbReference type="ChEBI" id="CHEBI:30616"/>
    </ligand>
</feature>
<evidence type="ECO:0000256" key="1">
    <source>
        <dbReference type="ARBA" id="ARBA00023175"/>
    </source>
</evidence>
<keyword evidence="1 2" id="KW-0505">Motor protein</keyword>
<evidence type="ECO:0000256" key="3">
    <source>
        <dbReference type="SAM" id="Coils"/>
    </source>
</evidence>
<gene>
    <name evidence="6" type="ORF">CYMTET_24759</name>
</gene>
<dbReference type="Gene3D" id="3.40.850.10">
    <property type="entry name" value="Kinesin motor domain"/>
    <property type="match status" value="1"/>
</dbReference>
<dbReference type="GO" id="GO:0005871">
    <property type="term" value="C:kinesin complex"/>
    <property type="evidence" value="ECO:0007669"/>
    <property type="project" value="TreeGrafter"/>
</dbReference>
<evidence type="ECO:0000256" key="2">
    <source>
        <dbReference type="PROSITE-ProRule" id="PRU00283"/>
    </source>
</evidence>
<dbReference type="SUPFAM" id="SSF52540">
    <property type="entry name" value="P-loop containing nucleoside triphosphate hydrolases"/>
    <property type="match status" value="1"/>
</dbReference>
<sequence>MVQHQYSSAPLVVARVRPYREHIDRDDAVKVKVGEDGKSISIGDIDKTKTVVVDSSYGPDSENQEVFQPFSTLIAMFLQRINVAIMAYGETGSGKTYTMSYITEKFIHDLMEQLSGGDYLNFNLQMSVVEIDNEQIFDLLPENPKAKSAQSLKVQNFEAKGAFWRVLTESSQVSENLSNAYKRRKTASTEFNEVSSRSHAFCQIKVTATLANGSSFDSIVHFIDLAGSERTGKATKEGNPNVSLSLLCKIVSDMATGKPVRGFRQSKLTHMLQPALTGRCKIGLLFTFNPCSESGATSTTAFSKNMMAMPVKRLEQNPMRLTEQELQVASAQLMAREAQIGQLEESRHVLEEENKKLREEVEEARIRNLSILALNKELKEQLTQQSQVKLEDLDMHYTMLQSMLARFEDGAQGLLHCLQEMLAAGNVEDQQASAQLRSEIDLLLDKLRALRVSIRGAGVHQHNSAEGNAVRTRDEIDEAFRQAEELGTCFRDLGEQVRLLLGQEASFKARRLASGVHSPPPRAGGQGGGSASASMGRPGAAGGGAGAGSEEELLAPHEAFFTQLGAFNEDLKQIAGLKDMDENQRLQNQLEQSEQDQRTGEATSSQRQQSGEMRRLRSADGGGGGALAASVGRGGGVGQPAAGGGLQRSTSGRLGSVVPLAGQDAVTQAVAEGVSELLQKLQLFDGQVQDLNSVIQDKVAGITSHVESISELSSEPVNLADVALWREFRELTAGLGFDWTNKRQVAPFSSPRSSLHRAPLPSALRRAPLPSALRRAPLPSALRRAPLRSPQLSAA</sequence>
<dbReference type="InterPro" id="IPR027640">
    <property type="entry name" value="Kinesin-like_fam"/>
</dbReference>
<dbReference type="EMBL" id="LGRX02012925">
    <property type="protein sequence ID" value="KAK3266630.1"/>
    <property type="molecule type" value="Genomic_DNA"/>
</dbReference>
<dbReference type="SMART" id="SM00129">
    <property type="entry name" value="KISc"/>
    <property type="match status" value="1"/>
</dbReference>
<name>A0AAE0KZX3_9CHLO</name>
<feature type="non-terminal residue" evidence="6">
    <location>
        <position position="795"/>
    </location>
</feature>
<dbReference type="GO" id="GO:0007018">
    <property type="term" value="P:microtubule-based movement"/>
    <property type="evidence" value="ECO:0007669"/>
    <property type="project" value="InterPro"/>
</dbReference>
<feature type="compositionally biased region" description="Polar residues" evidence="4">
    <location>
        <begin position="600"/>
        <end position="611"/>
    </location>
</feature>
<protein>
    <recommendedName>
        <fullName evidence="5">Kinesin motor domain-containing protein</fullName>
    </recommendedName>
</protein>
<feature type="region of interest" description="Disordered" evidence="4">
    <location>
        <begin position="511"/>
        <end position="549"/>
    </location>
</feature>
<dbReference type="PRINTS" id="PR00380">
    <property type="entry name" value="KINESINHEAVY"/>
</dbReference>
<dbReference type="InterPro" id="IPR036961">
    <property type="entry name" value="Kinesin_motor_dom_sf"/>
</dbReference>
<feature type="domain" description="Kinesin motor" evidence="5">
    <location>
        <begin position="9"/>
        <end position="314"/>
    </location>
</feature>
<organism evidence="6 7">
    <name type="scientific">Cymbomonas tetramitiformis</name>
    <dbReference type="NCBI Taxonomy" id="36881"/>
    <lineage>
        <taxon>Eukaryota</taxon>
        <taxon>Viridiplantae</taxon>
        <taxon>Chlorophyta</taxon>
        <taxon>Pyramimonadophyceae</taxon>
        <taxon>Pyramimonadales</taxon>
        <taxon>Pyramimonadaceae</taxon>
        <taxon>Cymbomonas</taxon>
    </lineage>
</organism>
<evidence type="ECO:0000259" key="5">
    <source>
        <dbReference type="PROSITE" id="PS50067"/>
    </source>
</evidence>